<gene>
    <name evidence="2" type="ORF">DIT97_33580</name>
</gene>
<evidence type="ECO:0000313" key="3">
    <source>
        <dbReference type="Proteomes" id="UP000263642"/>
    </source>
</evidence>
<dbReference type="AlphaFoldDB" id="A0A3D3RFU6"/>
<dbReference type="CDD" id="cd06554">
    <property type="entry name" value="ASCH_ASC-1_like"/>
    <property type="match status" value="1"/>
</dbReference>
<organism evidence="2 3">
    <name type="scientific">Gimesia maris</name>
    <dbReference type="NCBI Taxonomy" id="122"/>
    <lineage>
        <taxon>Bacteria</taxon>
        <taxon>Pseudomonadati</taxon>
        <taxon>Planctomycetota</taxon>
        <taxon>Planctomycetia</taxon>
        <taxon>Planctomycetales</taxon>
        <taxon>Planctomycetaceae</taxon>
        <taxon>Gimesia</taxon>
    </lineage>
</organism>
<sequence length="148" mass="16285">MTKSITHPDHSLPALGIRQPWAELILRGEKTIEIRSSQTKIRGTIYVYASKKLATTPHAVKAASKAGIDVNTLPTGTLVGTVEIVDSFPATEKHAAAAGVPAELLAGKYGWKLANPRRLKKRIVPEYLPYGVWFYPFVRKNPGTRKKP</sequence>
<accession>A0A3D3RFU6</accession>
<reference evidence="2 3" key="1">
    <citation type="journal article" date="2018" name="Nat. Biotechnol.">
        <title>A standardized bacterial taxonomy based on genome phylogeny substantially revises the tree of life.</title>
        <authorList>
            <person name="Parks D.H."/>
            <person name="Chuvochina M."/>
            <person name="Waite D.W."/>
            <person name="Rinke C."/>
            <person name="Skarshewski A."/>
            <person name="Chaumeil P.A."/>
            <person name="Hugenholtz P."/>
        </authorList>
    </citation>
    <scope>NUCLEOTIDE SEQUENCE [LARGE SCALE GENOMIC DNA]</scope>
    <source>
        <strain evidence="2">UBA9375</strain>
    </source>
</reference>
<comment type="caution">
    <text evidence="2">The sequence shown here is derived from an EMBL/GenBank/DDBJ whole genome shotgun (WGS) entry which is preliminary data.</text>
</comment>
<dbReference type="EMBL" id="DQAY01000203">
    <property type="protein sequence ID" value="HCO27695.1"/>
    <property type="molecule type" value="Genomic_DNA"/>
</dbReference>
<dbReference type="InterPro" id="IPR007374">
    <property type="entry name" value="ASCH_domain"/>
</dbReference>
<dbReference type="RefSeq" id="WP_278447823.1">
    <property type="nucleotide sequence ID" value="NZ_CAXBMG010000001.1"/>
</dbReference>
<dbReference type="Gene3D" id="2.30.130.30">
    <property type="entry name" value="Hypothetical protein"/>
    <property type="match status" value="1"/>
</dbReference>
<protein>
    <recommendedName>
        <fullName evidence="1">ASCH domain-containing protein</fullName>
    </recommendedName>
</protein>
<evidence type="ECO:0000313" key="2">
    <source>
        <dbReference type="EMBL" id="HCO27695.1"/>
    </source>
</evidence>
<dbReference type="SUPFAM" id="SSF88697">
    <property type="entry name" value="PUA domain-like"/>
    <property type="match status" value="1"/>
</dbReference>
<dbReference type="Pfam" id="PF04266">
    <property type="entry name" value="ASCH"/>
    <property type="match status" value="1"/>
</dbReference>
<dbReference type="Proteomes" id="UP000263642">
    <property type="component" value="Unassembled WGS sequence"/>
</dbReference>
<name>A0A3D3RFU6_9PLAN</name>
<feature type="domain" description="ASCH" evidence="1">
    <location>
        <begin position="15"/>
        <end position="86"/>
    </location>
</feature>
<dbReference type="InterPro" id="IPR015947">
    <property type="entry name" value="PUA-like_sf"/>
</dbReference>
<proteinExistence type="predicted"/>
<evidence type="ECO:0000259" key="1">
    <source>
        <dbReference type="Pfam" id="PF04266"/>
    </source>
</evidence>